<evidence type="ECO:0000256" key="5">
    <source>
        <dbReference type="ARBA" id="ARBA00022553"/>
    </source>
</evidence>
<accession>A0A1J1GZH5</accession>
<feature type="repeat" description="TPR" evidence="10">
    <location>
        <begin position="187"/>
        <end position="220"/>
    </location>
</feature>
<keyword evidence="11" id="KW-1133">Transmembrane helix</keyword>
<dbReference type="SMART" id="SM00028">
    <property type="entry name" value="TPR"/>
    <property type="match status" value="2"/>
</dbReference>
<dbReference type="SUPFAM" id="SSF48452">
    <property type="entry name" value="TPR-like"/>
    <property type="match status" value="1"/>
</dbReference>
<evidence type="ECO:0000313" key="13">
    <source>
        <dbReference type="Proteomes" id="UP000220797"/>
    </source>
</evidence>
<reference evidence="12" key="1">
    <citation type="submission" date="2015-04" db="EMBL/GenBank/DDBJ databases">
        <authorList>
            <consortium name="Pathogen Informatics"/>
        </authorList>
    </citation>
    <scope>NUCLEOTIDE SEQUENCE [LARGE SCALE GENOMIC DNA]</scope>
    <source>
        <strain evidence="12">8A</strain>
    </source>
</reference>
<evidence type="ECO:0000256" key="1">
    <source>
        <dbReference type="ARBA" id="ARBA00000971"/>
    </source>
</evidence>
<dbReference type="InterPro" id="IPR011990">
    <property type="entry name" value="TPR-like_helical_dom_sf"/>
</dbReference>
<dbReference type="GeneID" id="39733804"/>
<keyword evidence="6" id="KW-0677">Repeat</keyword>
<dbReference type="PANTHER" id="PTHR46512">
    <property type="entry name" value="PEPTIDYLPROLYL ISOMERASE"/>
    <property type="match status" value="1"/>
</dbReference>
<comment type="catalytic activity">
    <reaction evidence="1">
        <text>[protein]-peptidylproline (omega=180) = [protein]-peptidylproline (omega=0)</text>
        <dbReference type="Rhea" id="RHEA:16237"/>
        <dbReference type="Rhea" id="RHEA-COMP:10747"/>
        <dbReference type="Rhea" id="RHEA-COMP:10748"/>
        <dbReference type="ChEBI" id="CHEBI:83833"/>
        <dbReference type="ChEBI" id="CHEBI:83834"/>
        <dbReference type="EC" id="5.2.1.8"/>
    </reaction>
</comment>
<keyword evidence="11" id="KW-0472">Membrane</keyword>
<dbReference type="Proteomes" id="UP000220797">
    <property type="component" value="Unassembled WGS sequence"/>
</dbReference>
<dbReference type="RefSeq" id="XP_028530496.1">
    <property type="nucleotide sequence ID" value="XM_028674111.1"/>
</dbReference>
<evidence type="ECO:0000256" key="2">
    <source>
        <dbReference type="ARBA" id="ARBA00004496"/>
    </source>
</evidence>
<keyword evidence="8" id="KW-0697">Rotamase</keyword>
<feature type="transmembrane region" description="Helical" evidence="11">
    <location>
        <begin position="269"/>
        <end position="288"/>
    </location>
</feature>
<dbReference type="InterPro" id="IPR019734">
    <property type="entry name" value="TPR_rpt"/>
</dbReference>
<keyword evidence="13" id="KW-1185">Reference proteome</keyword>
<proteinExistence type="predicted"/>
<dbReference type="EMBL" id="CVMV01000110">
    <property type="protein sequence ID" value="CRG97695.1"/>
    <property type="molecule type" value="Genomic_DNA"/>
</dbReference>
<keyword evidence="9" id="KW-0413">Isomerase</keyword>
<comment type="caution">
    <text evidence="12">The sequence shown here is derived from an EMBL/GenBank/DDBJ whole genome shotgun (WGS) entry which is preliminary data.</text>
</comment>
<keyword evidence="4" id="KW-0963">Cytoplasm</keyword>
<evidence type="ECO:0000256" key="7">
    <source>
        <dbReference type="ARBA" id="ARBA00022803"/>
    </source>
</evidence>
<gene>
    <name evidence="12" type="ORF">PGAL8A_00527100</name>
</gene>
<dbReference type="Pfam" id="PF07719">
    <property type="entry name" value="TPR_2"/>
    <property type="match status" value="1"/>
</dbReference>
<evidence type="ECO:0000256" key="4">
    <source>
        <dbReference type="ARBA" id="ARBA00022490"/>
    </source>
</evidence>
<name>A0A1J1GZH5_PLAGA</name>
<dbReference type="EC" id="5.2.1.8" evidence="3"/>
<organism evidence="12 13">
    <name type="scientific">Plasmodium gallinaceum</name>
    <dbReference type="NCBI Taxonomy" id="5849"/>
    <lineage>
        <taxon>Eukaryota</taxon>
        <taxon>Sar</taxon>
        <taxon>Alveolata</taxon>
        <taxon>Apicomplexa</taxon>
        <taxon>Aconoidasida</taxon>
        <taxon>Haemosporida</taxon>
        <taxon>Plasmodiidae</taxon>
        <taxon>Plasmodium</taxon>
        <taxon>Plasmodium (Haemamoeba)</taxon>
    </lineage>
</organism>
<dbReference type="AlphaFoldDB" id="A0A1J1GZH5"/>
<dbReference type="GO" id="GO:0005737">
    <property type="term" value="C:cytoplasm"/>
    <property type="evidence" value="ECO:0007669"/>
    <property type="project" value="UniProtKB-SubCell"/>
</dbReference>
<dbReference type="InterPro" id="IPR050754">
    <property type="entry name" value="FKBP4/5/8-like"/>
</dbReference>
<dbReference type="Gene3D" id="1.25.40.10">
    <property type="entry name" value="Tetratricopeptide repeat domain"/>
    <property type="match status" value="1"/>
</dbReference>
<evidence type="ECO:0000256" key="8">
    <source>
        <dbReference type="ARBA" id="ARBA00023110"/>
    </source>
</evidence>
<evidence type="ECO:0000313" key="12">
    <source>
        <dbReference type="EMBL" id="CRG97695.1"/>
    </source>
</evidence>
<evidence type="ECO:0000256" key="10">
    <source>
        <dbReference type="PROSITE-ProRule" id="PRU00339"/>
    </source>
</evidence>
<keyword evidence="7 10" id="KW-0802">TPR repeat</keyword>
<dbReference type="OrthoDB" id="433738at2759"/>
<keyword evidence="11" id="KW-0812">Transmembrane</keyword>
<dbReference type="PROSITE" id="PS50005">
    <property type="entry name" value="TPR"/>
    <property type="match status" value="1"/>
</dbReference>
<evidence type="ECO:0000256" key="9">
    <source>
        <dbReference type="ARBA" id="ARBA00023235"/>
    </source>
</evidence>
<evidence type="ECO:0000256" key="3">
    <source>
        <dbReference type="ARBA" id="ARBA00013194"/>
    </source>
</evidence>
<sequence>MDLCMEDIYLKNFENLDEKKVKYDNEKKNNDVDKIEYNIDNENNKHSINLKKSTNLSVEENKKDEICEKGTKKDNTKEEDNEKKSKILNDSMNLKCSDDEKETKDDANEKYNKGDYEGALKIWERGLRTINYILSKKDELKNERLQTFQKLHSTYCSNIAQGYMKLNKYSECVKYSLLAQENDKNNIKIYFRLAKGYFMLGEYDKSIKVLNEGIKINNDNSLINLLVIVKKKKQTHLEKEKYMMKYIFKSLKENPLTDDEKNKNSFLNFFYTIYSLLTFLFTFISIFYKTFLNLICSTINKCKIKKE</sequence>
<evidence type="ECO:0000256" key="11">
    <source>
        <dbReference type="SAM" id="Phobius"/>
    </source>
</evidence>
<dbReference type="PANTHER" id="PTHR46512:SF9">
    <property type="entry name" value="PEPTIDYLPROLYL ISOMERASE"/>
    <property type="match status" value="1"/>
</dbReference>
<comment type="subcellular location">
    <subcellularLocation>
        <location evidence="2">Cytoplasm</location>
    </subcellularLocation>
</comment>
<dbReference type="GO" id="GO:0003755">
    <property type="term" value="F:peptidyl-prolyl cis-trans isomerase activity"/>
    <property type="evidence" value="ECO:0007669"/>
    <property type="project" value="UniProtKB-EC"/>
</dbReference>
<dbReference type="InterPro" id="IPR013105">
    <property type="entry name" value="TPR_2"/>
</dbReference>
<keyword evidence="5" id="KW-0597">Phosphoprotein</keyword>
<dbReference type="OMA" id="HSTYCSN"/>
<protein>
    <recommendedName>
        <fullName evidence="3">peptidylprolyl isomerase</fullName>
        <ecNumber evidence="3">5.2.1.8</ecNumber>
    </recommendedName>
</protein>
<dbReference type="VEuPathDB" id="PlasmoDB:PGAL8A_00527100"/>
<evidence type="ECO:0000256" key="6">
    <source>
        <dbReference type="ARBA" id="ARBA00022737"/>
    </source>
</evidence>